<evidence type="ECO:0000313" key="3">
    <source>
        <dbReference type="Proteomes" id="UP001552527"/>
    </source>
</evidence>
<dbReference type="InterPro" id="IPR046538">
    <property type="entry name" value="DUF6603"/>
</dbReference>
<dbReference type="EMBL" id="JBFATE010000001">
    <property type="protein sequence ID" value="MEV5244068.1"/>
    <property type="molecule type" value="Genomic_DNA"/>
</dbReference>
<dbReference type="Pfam" id="PF20248">
    <property type="entry name" value="DUF6603"/>
    <property type="match status" value="1"/>
</dbReference>
<accession>A0ABV3J943</accession>
<gene>
    <name evidence="2" type="ORF">AB0K95_02130</name>
</gene>
<evidence type="ECO:0000313" key="2">
    <source>
        <dbReference type="EMBL" id="MEV5244068.1"/>
    </source>
</evidence>
<name>A0ABV3J943_9ACTN</name>
<protein>
    <submittedName>
        <fullName evidence="2">DUF6603 domain-containing protein</fullName>
    </submittedName>
</protein>
<comment type="caution">
    <text evidence="2">The sequence shown here is derived from an EMBL/GenBank/DDBJ whole genome shotgun (WGS) entry which is preliminary data.</text>
</comment>
<dbReference type="Proteomes" id="UP001552527">
    <property type="component" value="Unassembled WGS sequence"/>
</dbReference>
<organism evidence="2 3">
    <name type="scientific">Streptomyces werraensis</name>
    <dbReference type="NCBI Taxonomy" id="68284"/>
    <lineage>
        <taxon>Bacteria</taxon>
        <taxon>Bacillati</taxon>
        <taxon>Actinomycetota</taxon>
        <taxon>Actinomycetes</taxon>
        <taxon>Kitasatosporales</taxon>
        <taxon>Streptomycetaceae</taxon>
        <taxon>Streptomyces</taxon>
    </lineage>
</organism>
<keyword evidence="3" id="KW-1185">Reference proteome</keyword>
<feature type="domain" description="DUF6603" evidence="1">
    <location>
        <begin position="16"/>
        <end position="481"/>
    </location>
</feature>
<evidence type="ECO:0000259" key="1">
    <source>
        <dbReference type="Pfam" id="PF20248"/>
    </source>
</evidence>
<sequence length="654" mass="69342">MGAIPGLDLERFAAGQVPETVDIDAPLPPVRLRGRLMRSPDFSQLSGVLSASLPAVTATAFGEARLKGEGSPSFLVLLGASFPEPGLQVGFGFALSGVGGIVGVNRRVDREALIGSIADGTADELLFPPDPARAALRVLPRLPALFPATPGRLVVGPMFKISWGGRMISLSAAVVAELPDPVRLSVLGVLRVAVPDPAVPLIELNATFAGQYDSAEPSAFLMASLNGSHMAGIPLNGDVLVLSRGGPDATFVLSAGGFHPAFTIPRGVPPLHRLSMNLAPVPWIQLRCEAYFAITSNTVQFGAQLSLVAEIAGCGLRGQFGLDVLVYFEPALRFTAAMRGSLAVRVLGETLLGIAFSLTLEGPAPWHAVGRGSIDLFLFEASFDFDETWGSRPPPLPTAPPDLEEELRTAFRQQSAWTVLPPGDDRTPVRLSPAANRLLAAGGRVHPHGRLVARQRVLPFGVDVQRFGRTPVEPAQRWDVAVAKLGEDDASRAATFDSFAPGLFLGMTEDQQLGSPAFEDFRSGVAFVTDTGAPDDSAFITATVEWETRVIDGGHLKVMRRAARVLDLVDAELVALAPSVRSPHWWQPAQQPMTITERPAMAVMSTWSMTQVAPEDTGVDPGSAAGGAPAAAELRLRLAGHRDLKAVESWEVQG</sequence>
<dbReference type="RefSeq" id="WP_364018109.1">
    <property type="nucleotide sequence ID" value="NZ_JBFATD010000001.1"/>
</dbReference>
<reference evidence="2 3" key="1">
    <citation type="submission" date="2024-06" db="EMBL/GenBank/DDBJ databases">
        <title>The Natural Products Discovery Center: Release of the First 8490 Sequenced Strains for Exploring Actinobacteria Biosynthetic Diversity.</title>
        <authorList>
            <person name="Kalkreuter E."/>
            <person name="Kautsar S.A."/>
            <person name="Yang D."/>
            <person name="Bader C.D."/>
            <person name="Teijaro C.N."/>
            <person name="Fluegel L."/>
            <person name="Davis C.M."/>
            <person name="Simpson J.R."/>
            <person name="Lauterbach L."/>
            <person name="Steele A.D."/>
            <person name="Gui C."/>
            <person name="Meng S."/>
            <person name="Li G."/>
            <person name="Viehrig K."/>
            <person name="Ye F."/>
            <person name="Su P."/>
            <person name="Kiefer A.F."/>
            <person name="Nichols A."/>
            <person name="Cepeda A.J."/>
            <person name="Yan W."/>
            <person name="Fan B."/>
            <person name="Jiang Y."/>
            <person name="Adhikari A."/>
            <person name="Zheng C.-J."/>
            <person name="Schuster L."/>
            <person name="Cowan T.M."/>
            <person name="Smanski M.J."/>
            <person name="Chevrette M.G."/>
            <person name="De Carvalho L.P.S."/>
            <person name="Shen B."/>
        </authorList>
    </citation>
    <scope>NUCLEOTIDE SEQUENCE [LARGE SCALE GENOMIC DNA]</scope>
    <source>
        <strain evidence="2 3">NPDC052768</strain>
    </source>
</reference>
<proteinExistence type="predicted"/>